<evidence type="ECO:0000313" key="3">
    <source>
        <dbReference type="Proteomes" id="UP000240988"/>
    </source>
</evidence>
<gene>
    <name evidence="2" type="ORF">MRAB57_4831</name>
</gene>
<dbReference type="EMBL" id="FUFA01000005">
    <property type="protein sequence ID" value="SPM36988.1"/>
    <property type="molecule type" value="Genomic_DNA"/>
</dbReference>
<dbReference type="STRING" id="1841860.GCA_900157375_04834"/>
<feature type="transmembrane region" description="Helical" evidence="1">
    <location>
        <begin position="21"/>
        <end position="42"/>
    </location>
</feature>
<reference evidence="2 3" key="1">
    <citation type="submission" date="2017-01" db="EMBL/GenBank/DDBJ databases">
        <authorList>
            <consortium name="Urmite Genomes"/>
        </authorList>
    </citation>
    <scope>NUCLEOTIDE SEQUENCE [LARGE SCALE GENOMIC DNA]</scope>
    <source>
        <strain evidence="2 3">AB57</strain>
    </source>
</reference>
<keyword evidence="1" id="KW-0812">Transmembrane</keyword>
<dbReference type="RefSeq" id="WP_077089589.1">
    <property type="nucleotide sequence ID" value="NZ_LT721901.1"/>
</dbReference>
<organism evidence="2 3">
    <name type="scientific">Mycobacterium rhizamassiliense</name>
    <dbReference type="NCBI Taxonomy" id="1841860"/>
    <lineage>
        <taxon>Bacteria</taxon>
        <taxon>Bacillati</taxon>
        <taxon>Actinomycetota</taxon>
        <taxon>Actinomycetes</taxon>
        <taxon>Mycobacteriales</taxon>
        <taxon>Mycobacteriaceae</taxon>
        <taxon>Mycobacterium</taxon>
    </lineage>
</organism>
<keyword evidence="3" id="KW-1185">Reference proteome</keyword>
<feature type="transmembrane region" description="Helical" evidence="1">
    <location>
        <begin position="90"/>
        <end position="106"/>
    </location>
</feature>
<dbReference type="Pfam" id="PF10825">
    <property type="entry name" value="DUF2752"/>
    <property type="match status" value="1"/>
</dbReference>
<dbReference type="InterPro" id="IPR021215">
    <property type="entry name" value="DUF2752"/>
</dbReference>
<name>A0A2U3NZU0_9MYCO</name>
<proteinExistence type="predicted"/>
<protein>
    <submittedName>
        <fullName evidence="2">Membrane protein</fullName>
    </submittedName>
</protein>
<keyword evidence="1" id="KW-0472">Membrane</keyword>
<dbReference type="OrthoDB" id="5966662at2"/>
<dbReference type="Proteomes" id="UP000240988">
    <property type="component" value="Unassembled WGS sequence"/>
</dbReference>
<sequence>MERNSGGEPSTRCDHHDSHRHRVPIAIGTGALLAGALGYIGFTNPHDPQSVYPQCPFKMLTGWNCPFCGGLRMMYDLLHGDLPASINDNLFALLGIPLLVGCVLMRRHQDRTVLPFGAVLTIVAVTVAWTVLRNLPGFPLIPTVLGG</sequence>
<feature type="transmembrane region" description="Helical" evidence="1">
    <location>
        <begin position="113"/>
        <end position="132"/>
    </location>
</feature>
<dbReference type="AlphaFoldDB" id="A0A2U3NZU0"/>
<evidence type="ECO:0000313" key="2">
    <source>
        <dbReference type="EMBL" id="SPM36988.1"/>
    </source>
</evidence>
<accession>A0A2U3NZU0</accession>
<keyword evidence="1" id="KW-1133">Transmembrane helix</keyword>
<evidence type="ECO:0000256" key="1">
    <source>
        <dbReference type="SAM" id="Phobius"/>
    </source>
</evidence>